<feature type="chain" id="PRO_5046026212" evidence="1">
    <location>
        <begin position="20"/>
        <end position="65"/>
    </location>
</feature>
<proteinExistence type="predicted"/>
<keyword evidence="1" id="KW-0732">Signal</keyword>
<keyword evidence="3" id="KW-1185">Reference proteome</keyword>
<evidence type="ECO:0000256" key="1">
    <source>
        <dbReference type="SAM" id="SignalP"/>
    </source>
</evidence>
<protein>
    <submittedName>
        <fullName evidence="2">5512_t:CDS:1</fullName>
    </submittedName>
</protein>
<sequence length="65" mass="7158">MTLCTFFVFSDLTSLTGQACEDVGKMVPNTENCGVFVPNECKSGQQFNETLQECVTSTYESMVNC</sequence>
<evidence type="ECO:0000313" key="3">
    <source>
        <dbReference type="Proteomes" id="UP000789901"/>
    </source>
</evidence>
<evidence type="ECO:0000313" key="2">
    <source>
        <dbReference type="EMBL" id="CAG8458750.1"/>
    </source>
</evidence>
<organism evidence="2 3">
    <name type="scientific">Gigaspora margarita</name>
    <dbReference type="NCBI Taxonomy" id="4874"/>
    <lineage>
        <taxon>Eukaryota</taxon>
        <taxon>Fungi</taxon>
        <taxon>Fungi incertae sedis</taxon>
        <taxon>Mucoromycota</taxon>
        <taxon>Glomeromycotina</taxon>
        <taxon>Glomeromycetes</taxon>
        <taxon>Diversisporales</taxon>
        <taxon>Gigasporaceae</taxon>
        <taxon>Gigaspora</taxon>
    </lineage>
</organism>
<feature type="signal peptide" evidence="1">
    <location>
        <begin position="1"/>
        <end position="19"/>
    </location>
</feature>
<reference evidence="2 3" key="1">
    <citation type="submission" date="2021-06" db="EMBL/GenBank/DDBJ databases">
        <authorList>
            <person name="Kallberg Y."/>
            <person name="Tangrot J."/>
            <person name="Rosling A."/>
        </authorList>
    </citation>
    <scope>NUCLEOTIDE SEQUENCE [LARGE SCALE GENOMIC DNA]</scope>
    <source>
        <strain evidence="2 3">120-4 pot B 10/14</strain>
    </source>
</reference>
<name>A0ABM8VVW0_GIGMA</name>
<gene>
    <name evidence="2" type="ORF">GMARGA_LOCUS195</name>
</gene>
<dbReference type="EMBL" id="CAJVQB010000021">
    <property type="protein sequence ID" value="CAG8458750.1"/>
    <property type="molecule type" value="Genomic_DNA"/>
</dbReference>
<comment type="caution">
    <text evidence="2">The sequence shown here is derived from an EMBL/GenBank/DDBJ whole genome shotgun (WGS) entry which is preliminary data.</text>
</comment>
<dbReference type="Proteomes" id="UP000789901">
    <property type="component" value="Unassembled WGS sequence"/>
</dbReference>
<accession>A0ABM8VVW0</accession>